<reference evidence="1 2" key="1">
    <citation type="submission" date="2018-06" db="EMBL/GenBank/DDBJ databases">
        <title>Genomic Encyclopedia of Type Strains, Phase IV (KMG-IV): sequencing the most valuable type-strain genomes for metagenomic binning, comparative biology and taxonomic classification.</title>
        <authorList>
            <person name="Goeker M."/>
        </authorList>
    </citation>
    <scope>NUCLEOTIDE SEQUENCE [LARGE SCALE GENOMIC DNA]</scope>
    <source>
        <strain evidence="1 2">DSM 25520</strain>
    </source>
</reference>
<dbReference type="GO" id="GO:0004497">
    <property type="term" value="F:monooxygenase activity"/>
    <property type="evidence" value="ECO:0007669"/>
    <property type="project" value="UniProtKB-KW"/>
</dbReference>
<dbReference type="AlphaFoldDB" id="A0A366H134"/>
<keyword evidence="2" id="KW-1185">Reference proteome</keyword>
<accession>A0A366H134</accession>
<evidence type="ECO:0000313" key="2">
    <source>
        <dbReference type="Proteomes" id="UP000253628"/>
    </source>
</evidence>
<keyword evidence="1" id="KW-0560">Oxidoreductase</keyword>
<dbReference type="RefSeq" id="WP_034303872.1">
    <property type="nucleotide sequence ID" value="NZ_JACCEU010000012.1"/>
</dbReference>
<dbReference type="Gene3D" id="3.30.70.100">
    <property type="match status" value="1"/>
</dbReference>
<dbReference type="SUPFAM" id="SSF54909">
    <property type="entry name" value="Dimeric alpha+beta barrel"/>
    <property type="match status" value="1"/>
</dbReference>
<dbReference type="InterPro" id="IPR011008">
    <property type="entry name" value="Dimeric_a/b-barrel"/>
</dbReference>
<evidence type="ECO:0000313" key="1">
    <source>
        <dbReference type="EMBL" id="RBP35584.1"/>
    </source>
</evidence>
<keyword evidence="1" id="KW-0503">Monooxygenase</keyword>
<name>A0A366H134_9BURK</name>
<dbReference type="EMBL" id="QNRQ01000016">
    <property type="protein sequence ID" value="RBP35584.1"/>
    <property type="molecule type" value="Genomic_DNA"/>
</dbReference>
<dbReference type="Proteomes" id="UP000253628">
    <property type="component" value="Unassembled WGS sequence"/>
</dbReference>
<comment type="caution">
    <text evidence="1">The sequence shown here is derived from an EMBL/GenBank/DDBJ whole genome shotgun (WGS) entry which is preliminary data.</text>
</comment>
<sequence length="102" mass="10581">MVKLAIRATLVAKPGKEAAVEAFLKSALPLAMREAGTTLWFALKITPSTFGIFDAFADEAGRDAHLAGPIAAALMAQASELLAHAPVIEKIDVLAVKLPAAS</sequence>
<organism evidence="1 2">
    <name type="scientific">Eoetvoesiella caeni</name>
    <dbReference type="NCBI Taxonomy" id="645616"/>
    <lineage>
        <taxon>Bacteria</taxon>
        <taxon>Pseudomonadati</taxon>
        <taxon>Pseudomonadota</taxon>
        <taxon>Betaproteobacteria</taxon>
        <taxon>Burkholderiales</taxon>
        <taxon>Alcaligenaceae</taxon>
        <taxon>Eoetvoesiella</taxon>
    </lineage>
</organism>
<protein>
    <submittedName>
        <fullName evidence="1">Quinol monooxygenase YgiN</fullName>
    </submittedName>
</protein>
<dbReference type="OrthoDB" id="9804891at2"/>
<gene>
    <name evidence="1" type="ORF">DFR37_11621</name>
</gene>
<proteinExistence type="predicted"/>